<dbReference type="Proteomes" id="UP000563426">
    <property type="component" value="Unassembled WGS sequence"/>
</dbReference>
<gene>
    <name evidence="1" type="ORF">HMI49_29745</name>
</gene>
<keyword evidence="2" id="KW-1185">Reference proteome</keyword>
<evidence type="ECO:0000313" key="2">
    <source>
        <dbReference type="Proteomes" id="UP000563426"/>
    </source>
</evidence>
<name>A0A3A8HIE4_9BACT</name>
<protein>
    <submittedName>
        <fullName evidence="1">Uncharacterized protein</fullName>
    </submittedName>
</protein>
<organism evidence="1 2">
    <name type="scientific">Corallococcus exercitus</name>
    <dbReference type="NCBI Taxonomy" id="2316736"/>
    <lineage>
        <taxon>Bacteria</taxon>
        <taxon>Pseudomonadati</taxon>
        <taxon>Myxococcota</taxon>
        <taxon>Myxococcia</taxon>
        <taxon>Myxococcales</taxon>
        <taxon>Cystobacterineae</taxon>
        <taxon>Myxococcaceae</taxon>
        <taxon>Corallococcus</taxon>
    </lineage>
</organism>
<sequence length="441" mass="47500">MTDPAEPQGLPVPQHVHNAQLQISAALEKASGAPVDLTKAPWADVEKSVIQLLGGRFDPNNPNHQGAALGLAGGFALRLISEHQAFWFPNRDSPEGASLGFPEAIIMLSPFGAVMDALAQGKLTRLDDLASDIRRSLGQVRFGANPAQALGGGQPQKLAPQDYQRLFDPGFLQFIVVDQAKAKQTLEAKTDALARDVRDALGRTQPPLPPEARQQFEGQIVTSLQRMEQGKTLAEQAERAPRLAELMTHLVATVGGTGSAPEEFWHDVVLPLLFIGTPASFPPLDDEELEAFKQGADPLALFVDVVPHSHRAPDEGLLGAFEMSEIGLVHPAFQKVGALRLIRINPDRLKPLLEKYDPNATMDAVQRFTAHVSKAAGQPAAESAQGKEMLQAALTLLADLKRSVSVPGDVCLRRLTEAEAASEQALAIVRRALQSPRIILT</sequence>
<accession>A0A3A8HIE4</accession>
<evidence type="ECO:0000313" key="1">
    <source>
        <dbReference type="EMBL" id="NOK37386.1"/>
    </source>
</evidence>
<dbReference type="OrthoDB" id="5482827at2"/>
<proteinExistence type="predicted"/>
<dbReference type="EMBL" id="JABFJV010000222">
    <property type="protein sequence ID" value="NOK37386.1"/>
    <property type="molecule type" value="Genomic_DNA"/>
</dbReference>
<dbReference type="AlphaFoldDB" id="A0A3A8HIE4"/>
<reference evidence="1 2" key="1">
    <citation type="submission" date="2020-05" db="EMBL/GenBank/DDBJ databases">
        <authorList>
            <person name="Whitworth D."/>
        </authorList>
    </citation>
    <scope>NUCLEOTIDE SEQUENCE [LARGE SCALE GENOMIC DNA]</scope>
    <source>
        <strain evidence="1 2">AB043B</strain>
    </source>
</reference>
<comment type="caution">
    <text evidence="1">The sequence shown here is derived from an EMBL/GenBank/DDBJ whole genome shotgun (WGS) entry which is preliminary data.</text>
</comment>
<dbReference type="RefSeq" id="WP_120529027.1">
    <property type="nucleotide sequence ID" value="NZ_JABFJV010000222.1"/>
</dbReference>